<evidence type="ECO:0000256" key="3">
    <source>
        <dbReference type="ARBA" id="ARBA00022605"/>
    </source>
</evidence>
<protein>
    <recommendedName>
        <fullName evidence="11">Bifunctional protein FolD</fullName>
    </recommendedName>
    <domain>
        <recommendedName>
            <fullName evidence="11">Methylenetetrahydrofolate dehydrogenase</fullName>
            <ecNumber evidence="11">1.5.1.5</ecNumber>
        </recommendedName>
    </domain>
    <domain>
        <recommendedName>
            <fullName evidence="11">Methenyltetrahydrofolate cyclohydrolase</fullName>
            <ecNumber evidence="11">3.5.4.9</ecNumber>
        </recommendedName>
    </domain>
</protein>
<dbReference type="PRINTS" id="PR00085">
    <property type="entry name" value="THFDHDRGNASE"/>
</dbReference>
<dbReference type="Pfam" id="PF02882">
    <property type="entry name" value="THF_DHG_CYH_C"/>
    <property type="match status" value="1"/>
</dbReference>
<feature type="binding site" evidence="11">
    <location>
        <begin position="162"/>
        <end position="164"/>
    </location>
    <ligand>
        <name>NADP(+)</name>
        <dbReference type="ChEBI" id="CHEBI:58349"/>
    </ligand>
</feature>
<dbReference type="SUPFAM" id="SSF51735">
    <property type="entry name" value="NAD(P)-binding Rossmann-fold domains"/>
    <property type="match status" value="1"/>
</dbReference>
<keyword evidence="6 11" id="KW-0521">NADP</keyword>
<keyword evidence="10 11" id="KW-0511">Multifunctional enzyme</keyword>
<evidence type="ECO:0000256" key="1">
    <source>
        <dbReference type="ARBA" id="ARBA00004777"/>
    </source>
</evidence>
<evidence type="ECO:0000256" key="7">
    <source>
        <dbReference type="ARBA" id="ARBA00023002"/>
    </source>
</evidence>
<dbReference type="Pfam" id="PF00763">
    <property type="entry name" value="THF_DHG_CYH"/>
    <property type="match status" value="1"/>
</dbReference>
<evidence type="ECO:0000256" key="2">
    <source>
        <dbReference type="ARBA" id="ARBA00022563"/>
    </source>
</evidence>
<dbReference type="SUPFAM" id="SSF53223">
    <property type="entry name" value="Aminoacid dehydrogenase-like, N-terminal domain"/>
    <property type="match status" value="1"/>
</dbReference>
<keyword evidence="2 11" id="KW-0554">One-carbon metabolism</keyword>
<evidence type="ECO:0000256" key="8">
    <source>
        <dbReference type="ARBA" id="ARBA00023102"/>
    </source>
</evidence>
<dbReference type="HAMAP" id="MF_01576">
    <property type="entry name" value="THF_DHG_CYH"/>
    <property type="match status" value="1"/>
</dbReference>
<dbReference type="Proteomes" id="UP000623967">
    <property type="component" value="Unassembled WGS sequence"/>
</dbReference>
<feature type="binding site" evidence="11">
    <location>
        <position position="228"/>
    </location>
    <ligand>
        <name>NADP(+)</name>
        <dbReference type="ChEBI" id="CHEBI:58349"/>
    </ligand>
</feature>
<accession>A0ABS1TMD3</accession>
<keyword evidence="15" id="KW-1185">Reference proteome</keyword>
<keyword evidence="5 11" id="KW-0378">Hydrolase</keyword>
<proteinExistence type="inferred from homology"/>
<sequence length="288" mass="31807">MTVLMVGKKVAKYKMEYLQDEMNYLRSKGIVPNVEIIRVGGKGDARTYENSIKKKFDYLGIRHHESIFPEEITDKVFLNFMKKKNEDDNIHGILLFRPLPSHLTDHNLIVPEKDIEGTAPFNVGKIMNGKMNGLLACTPLAVMELLSYYRIVLQGAHVVIVGHSAVVGKPLSIMLLNHGATVTIAHIYTKNLEEITREADIVISATGKRGLITKNHIKNGAVVVDVGISVDESGKVHGDVLFDEVIEKASYITPVPGGVGDVTTTMLASQVLKATKLAMSKSREYQLQ</sequence>
<feature type="domain" description="Tetrahydrofolate dehydrogenase/cyclohydrolase NAD(P)-binding" evidence="13">
    <location>
        <begin position="136"/>
        <end position="276"/>
    </location>
</feature>
<dbReference type="PANTHER" id="PTHR48099:SF5">
    <property type="entry name" value="C-1-TETRAHYDROFOLATE SYNTHASE, CYTOPLASMIC"/>
    <property type="match status" value="1"/>
</dbReference>
<name>A0ABS1TMD3_9BACI</name>
<comment type="function">
    <text evidence="11">Catalyzes the oxidation of 5,10-methylenetetrahydrofolate to 5,10-methenyltetrahydrofolate and then the hydrolysis of 5,10-methenyltetrahydrofolate to 10-formyltetrahydrofolate.</text>
</comment>
<evidence type="ECO:0000256" key="11">
    <source>
        <dbReference type="HAMAP-Rule" id="MF_01576"/>
    </source>
</evidence>
<dbReference type="RefSeq" id="WP_202653743.1">
    <property type="nucleotide sequence ID" value="NZ_JAESWB010000168.1"/>
</dbReference>
<keyword evidence="7 11" id="KW-0560">Oxidoreductase</keyword>
<comment type="subunit">
    <text evidence="11">Homodimer.</text>
</comment>
<organism evidence="14 15">
    <name type="scientific">Neobacillus paridis</name>
    <dbReference type="NCBI Taxonomy" id="2803862"/>
    <lineage>
        <taxon>Bacteria</taxon>
        <taxon>Bacillati</taxon>
        <taxon>Bacillota</taxon>
        <taxon>Bacilli</taxon>
        <taxon>Bacillales</taxon>
        <taxon>Bacillaceae</taxon>
        <taxon>Neobacillus</taxon>
    </lineage>
</organism>
<evidence type="ECO:0000256" key="6">
    <source>
        <dbReference type="ARBA" id="ARBA00022857"/>
    </source>
</evidence>
<keyword evidence="4 11" id="KW-0658">Purine biosynthesis</keyword>
<evidence type="ECO:0000256" key="9">
    <source>
        <dbReference type="ARBA" id="ARBA00023167"/>
    </source>
</evidence>
<dbReference type="EC" id="3.5.4.9" evidence="11"/>
<evidence type="ECO:0000259" key="13">
    <source>
        <dbReference type="Pfam" id="PF02882"/>
    </source>
</evidence>
<dbReference type="InterPro" id="IPR000672">
    <property type="entry name" value="THF_DH/CycHdrlase"/>
</dbReference>
<dbReference type="InterPro" id="IPR046346">
    <property type="entry name" value="Aminoacid_DH-like_N_sf"/>
</dbReference>
<evidence type="ECO:0000256" key="5">
    <source>
        <dbReference type="ARBA" id="ARBA00022801"/>
    </source>
</evidence>
<comment type="caution">
    <text evidence="14">The sequence shown here is derived from an EMBL/GenBank/DDBJ whole genome shotgun (WGS) entry which is preliminary data.</text>
</comment>
<dbReference type="PANTHER" id="PTHR48099">
    <property type="entry name" value="C-1-TETRAHYDROFOLATE SYNTHASE, CYTOPLASMIC-RELATED"/>
    <property type="match status" value="1"/>
</dbReference>
<reference evidence="14 15" key="1">
    <citation type="submission" date="2021-01" db="EMBL/GenBank/DDBJ databases">
        <title>Genome public.</title>
        <authorList>
            <person name="Liu C."/>
            <person name="Sun Q."/>
        </authorList>
    </citation>
    <scope>NUCLEOTIDE SEQUENCE [LARGE SCALE GENOMIC DNA]</scope>
    <source>
        <strain evidence="14 15">YIM B02564</strain>
    </source>
</reference>
<dbReference type="InterPro" id="IPR020630">
    <property type="entry name" value="THF_DH/CycHdrlase_cat_dom"/>
</dbReference>
<keyword evidence="9 11" id="KW-0486">Methionine biosynthesis</keyword>
<comment type="catalytic activity">
    <reaction evidence="11">
        <text>(6R)-5,10-methenyltetrahydrofolate + H2O = (6R)-10-formyltetrahydrofolate + H(+)</text>
        <dbReference type="Rhea" id="RHEA:23700"/>
        <dbReference type="ChEBI" id="CHEBI:15377"/>
        <dbReference type="ChEBI" id="CHEBI:15378"/>
        <dbReference type="ChEBI" id="CHEBI:57455"/>
        <dbReference type="ChEBI" id="CHEBI:195366"/>
        <dbReference type="EC" id="3.5.4.9"/>
    </reaction>
</comment>
<comment type="similarity">
    <text evidence="11">Belongs to the tetrahydrofolate dehydrogenase/cyclohydrolase family.</text>
</comment>
<dbReference type="InterPro" id="IPR036291">
    <property type="entry name" value="NAD(P)-bd_dom_sf"/>
</dbReference>
<evidence type="ECO:0000259" key="12">
    <source>
        <dbReference type="Pfam" id="PF00763"/>
    </source>
</evidence>
<dbReference type="Gene3D" id="3.40.50.10860">
    <property type="entry name" value="Leucine Dehydrogenase, chain A, domain 1"/>
    <property type="match status" value="1"/>
</dbReference>
<feature type="domain" description="Tetrahydrofolate dehydrogenase/cyclohydrolase catalytic" evidence="12">
    <location>
        <begin position="7"/>
        <end position="116"/>
    </location>
</feature>
<evidence type="ECO:0000313" key="14">
    <source>
        <dbReference type="EMBL" id="MBL4952478.1"/>
    </source>
</evidence>
<evidence type="ECO:0000313" key="15">
    <source>
        <dbReference type="Proteomes" id="UP000623967"/>
    </source>
</evidence>
<keyword evidence="3 11" id="KW-0028">Amino-acid biosynthesis</keyword>
<comment type="pathway">
    <text evidence="1 11">One-carbon metabolism; tetrahydrofolate interconversion.</text>
</comment>
<dbReference type="EC" id="1.5.1.5" evidence="11"/>
<dbReference type="EMBL" id="JAESWB010000168">
    <property type="protein sequence ID" value="MBL4952478.1"/>
    <property type="molecule type" value="Genomic_DNA"/>
</dbReference>
<dbReference type="CDD" id="cd01080">
    <property type="entry name" value="NAD_bind_m-THF_DH_Cyclohyd"/>
    <property type="match status" value="1"/>
</dbReference>
<keyword evidence="8 11" id="KW-0368">Histidine biosynthesis</keyword>
<gene>
    <name evidence="11" type="primary">folD</name>
    <name evidence="14" type="ORF">JK635_09675</name>
</gene>
<dbReference type="InterPro" id="IPR020631">
    <property type="entry name" value="THF_DH/CycHdrlase_NAD-bd_dom"/>
</dbReference>
<evidence type="ECO:0000256" key="4">
    <source>
        <dbReference type="ARBA" id="ARBA00022755"/>
    </source>
</evidence>
<comment type="catalytic activity">
    <reaction evidence="11">
        <text>(6R)-5,10-methylene-5,6,7,8-tetrahydrofolate + NADP(+) = (6R)-5,10-methenyltetrahydrofolate + NADPH</text>
        <dbReference type="Rhea" id="RHEA:22812"/>
        <dbReference type="ChEBI" id="CHEBI:15636"/>
        <dbReference type="ChEBI" id="CHEBI:57455"/>
        <dbReference type="ChEBI" id="CHEBI:57783"/>
        <dbReference type="ChEBI" id="CHEBI:58349"/>
        <dbReference type="EC" id="1.5.1.5"/>
    </reaction>
</comment>
<evidence type="ECO:0000256" key="10">
    <source>
        <dbReference type="ARBA" id="ARBA00023268"/>
    </source>
</evidence>
<dbReference type="Gene3D" id="3.40.50.720">
    <property type="entry name" value="NAD(P)-binding Rossmann-like Domain"/>
    <property type="match status" value="1"/>
</dbReference>
<feature type="binding site" evidence="11">
    <location>
        <position position="187"/>
    </location>
    <ligand>
        <name>NADP(+)</name>
        <dbReference type="ChEBI" id="CHEBI:58349"/>
    </ligand>
</feature>